<gene>
    <name evidence="2" type="ORF">D6D85_00870</name>
</gene>
<proteinExistence type="predicted"/>
<feature type="transmembrane region" description="Helical" evidence="1">
    <location>
        <begin position="260"/>
        <end position="276"/>
    </location>
</feature>
<evidence type="ECO:0000313" key="2">
    <source>
        <dbReference type="EMBL" id="RSN78437.1"/>
    </source>
</evidence>
<keyword evidence="3" id="KW-1185">Reference proteome</keyword>
<sequence>MSAVTPEDISAQKELLFLKTLTPEAQDIIIKRMANAGEYLRQDIMFYQLIESVLAAYLAIGTGKGWNEFDIFNWNWSISLPTIEQLLEGQYAIVINIDVNDLFRDFASIEWGYELPEDFVLNFSNMLPFFFLININPQVVYWIIGIGVYGQSHYNYALYFSPNYEQLPPTPWGVVYWPSSVVASVPQLSVNPTVVAQWAEMFGSKLLAEYLALKVDMLEQILLGAFFLSFNMLNLSVFLPKSYFDSVEGIKFSFKQGYKLFIPSIDFLLFGFYLNVSRLGIDRLMNLTDRVMAEAVTKFGYYRGLIQLNLFQSPWSGVLFRKTEVEMENFHIHRSVQRYAVHAYNIQLLVKRLYRKLDSYGINQFDKFKYRLAMLDLVYRLRIGHKRSKEWKTELSDDEFYRMWLSKWETQGLNTSILQEIYGDFITCQKQVLKMK</sequence>
<name>A0A429GX83_9CREN</name>
<keyword evidence="1" id="KW-0812">Transmembrane</keyword>
<dbReference type="EMBL" id="RCOS01000016">
    <property type="protein sequence ID" value="RSN78437.1"/>
    <property type="molecule type" value="Genomic_DNA"/>
</dbReference>
<organism evidence="2 3">
    <name type="scientific">Candidatus Methanodesulfokora washburnensis</name>
    <dbReference type="NCBI Taxonomy" id="2478471"/>
    <lineage>
        <taxon>Archaea</taxon>
        <taxon>Thermoproteota</taxon>
        <taxon>Candidatus Korarchaeia</taxon>
        <taxon>Candidatus Korarchaeia incertae sedis</taxon>
        <taxon>Candidatus Methanodesulfokora</taxon>
    </lineage>
</organism>
<protein>
    <submittedName>
        <fullName evidence="2">Uncharacterized protein</fullName>
    </submittedName>
</protein>
<accession>A0A429GX83</accession>
<evidence type="ECO:0000256" key="1">
    <source>
        <dbReference type="SAM" id="Phobius"/>
    </source>
</evidence>
<comment type="caution">
    <text evidence="2">The sequence shown here is derived from an EMBL/GenBank/DDBJ whole genome shotgun (WGS) entry which is preliminary data.</text>
</comment>
<dbReference type="RefSeq" id="WP_125670138.1">
    <property type="nucleotide sequence ID" value="NZ_RCOS01000016.1"/>
</dbReference>
<keyword evidence="1" id="KW-1133">Transmembrane helix</keyword>
<keyword evidence="1" id="KW-0472">Membrane</keyword>
<dbReference type="AlphaFoldDB" id="A0A429GX83"/>
<reference evidence="2 3" key="1">
    <citation type="submission" date="2018-10" db="EMBL/GenBank/DDBJ databases">
        <title>Co-occurring genomic capacity for anaerobic methane metabolism and dissimilatory sulfite reduction discovered in the Korarchaeota.</title>
        <authorList>
            <person name="Mckay L.J."/>
            <person name="Dlakic M."/>
            <person name="Fields M.W."/>
            <person name="Delmont T.O."/>
            <person name="Eren A.M."/>
            <person name="Jay Z.J."/>
            <person name="Klingelsmith K.B."/>
            <person name="Rusch D.B."/>
            <person name="Inskeep W.P."/>
        </authorList>
    </citation>
    <scope>NUCLEOTIDE SEQUENCE [LARGE SCALE GENOMIC DNA]</scope>
    <source>
        <strain evidence="2 3">MDKW</strain>
    </source>
</reference>
<feature type="transmembrane region" description="Helical" evidence="1">
    <location>
        <begin position="221"/>
        <end position="240"/>
    </location>
</feature>
<dbReference type="Proteomes" id="UP000277582">
    <property type="component" value="Unassembled WGS sequence"/>
</dbReference>
<evidence type="ECO:0000313" key="3">
    <source>
        <dbReference type="Proteomes" id="UP000277582"/>
    </source>
</evidence>